<dbReference type="Pfam" id="PF14693">
    <property type="entry name" value="Ribosomal_TL5_C"/>
    <property type="match status" value="1"/>
</dbReference>
<evidence type="ECO:0000313" key="8">
    <source>
        <dbReference type="EMBL" id="SVA03874.1"/>
    </source>
</evidence>
<evidence type="ECO:0000256" key="2">
    <source>
        <dbReference type="ARBA" id="ARBA00022884"/>
    </source>
</evidence>
<name>A0A381SKA6_9ZZZZ</name>
<dbReference type="InterPro" id="IPR020057">
    <property type="entry name" value="Ribosomal_bL25_b-dom"/>
</dbReference>
<dbReference type="GO" id="GO:0006412">
    <property type="term" value="P:translation"/>
    <property type="evidence" value="ECO:0007669"/>
    <property type="project" value="InterPro"/>
</dbReference>
<dbReference type="InterPro" id="IPR011035">
    <property type="entry name" value="Ribosomal_bL25/Gln-tRNA_synth"/>
</dbReference>
<dbReference type="Pfam" id="PF01386">
    <property type="entry name" value="Ribosomal_L25p"/>
    <property type="match status" value="1"/>
</dbReference>
<organism evidence="8">
    <name type="scientific">marine metagenome</name>
    <dbReference type="NCBI Taxonomy" id="408172"/>
    <lineage>
        <taxon>unclassified sequences</taxon>
        <taxon>metagenomes</taxon>
        <taxon>ecological metagenomes</taxon>
    </lineage>
</organism>
<feature type="compositionally biased region" description="Acidic residues" evidence="5">
    <location>
        <begin position="189"/>
        <end position="214"/>
    </location>
</feature>
<dbReference type="GO" id="GO:0022625">
    <property type="term" value="C:cytosolic large ribosomal subunit"/>
    <property type="evidence" value="ECO:0007669"/>
    <property type="project" value="TreeGrafter"/>
</dbReference>
<dbReference type="InterPro" id="IPR020930">
    <property type="entry name" value="Ribosomal_uL5_bac-type"/>
</dbReference>
<keyword evidence="4" id="KW-0687">Ribonucleoprotein</keyword>
<dbReference type="CDD" id="cd00495">
    <property type="entry name" value="Ribosomal_L25_TL5_CTC"/>
    <property type="match status" value="1"/>
</dbReference>
<dbReference type="HAMAP" id="MF_01334">
    <property type="entry name" value="Ribosomal_bL25_CTC"/>
    <property type="match status" value="1"/>
</dbReference>
<evidence type="ECO:0000256" key="3">
    <source>
        <dbReference type="ARBA" id="ARBA00022980"/>
    </source>
</evidence>
<dbReference type="AlphaFoldDB" id="A0A381SKA6"/>
<keyword evidence="3" id="KW-0689">Ribosomal protein</keyword>
<dbReference type="GO" id="GO:0008097">
    <property type="term" value="F:5S rRNA binding"/>
    <property type="evidence" value="ECO:0007669"/>
    <property type="project" value="InterPro"/>
</dbReference>
<dbReference type="PANTHER" id="PTHR33284:SF1">
    <property type="entry name" value="RIBOSOMAL PROTEIN L25_GLN-TRNA SYNTHETASE, ANTI-CODON-BINDING DOMAIN-CONTAINING PROTEIN"/>
    <property type="match status" value="1"/>
</dbReference>
<sequence length="235" mass="25405">MANEHKIDINKRESLGKKGVKQLRREGMIPGIYYSPNSESSTPIVISQGDFHEAVKSGARIFNISVGEKKQNVLFKSVQYHPVTDQVLHIDLYGIRMDRAVNIKIPVHLIGDPIGVTEEGGVISQATTEIEITCLPGDIPEFVETDVSGLAIGDAINVGILQLDEKITLITPEDTVLASVTHAMKEIEPVVEEEEEEFMDEEGEAPAEGEGEGEGGDKKPAEGGDASKEQDAGSE</sequence>
<evidence type="ECO:0000256" key="1">
    <source>
        <dbReference type="ARBA" id="ARBA00022730"/>
    </source>
</evidence>
<dbReference type="EMBL" id="UINC01003161">
    <property type="protein sequence ID" value="SVA03874.1"/>
    <property type="molecule type" value="Genomic_DNA"/>
</dbReference>
<dbReference type="NCBIfam" id="TIGR00731">
    <property type="entry name" value="bL25_bact_ctc"/>
    <property type="match status" value="1"/>
</dbReference>
<dbReference type="InterPro" id="IPR029751">
    <property type="entry name" value="Ribosomal_L25_dom"/>
</dbReference>
<proteinExistence type="inferred from homology"/>
<evidence type="ECO:0000256" key="4">
    <source>
        <dbReference type="ARBA" id="ARBA00023274"/>
    </source>
</evidence>
<gene>
    <name evidence="8" type="ORF">METZ01_LOCUS56728</name>
</gene>
<dbReference type="SUPFAM" id="SSF50715">
    <property type="entry name" value="Ribosomal protein L25-like"/>
    <property type="match status" value="1"/>
</dbReference>
<dbReference type="GO" id="GO:0003735">
    <property type="term" value="F:structural constituent of ribosome"/>
    <property type="evidence" value="ECO:0007669"/>
    <property type="project" value="InterPro"/>
</dbReference>
<dbReference type="InterPro" id="IPR020056">
    <property type="entry name" value="Rbsml_bL25/Gln-tRNA_synth_N"/>
</dbReference>
<keyword evidence="1" id="KW-0699">rRNA-binding</keyword>
<evidence type="ECO:0000259" key="6">
    <source>
        <dbReference type="Pfam" id="PF01386"/>
    </source>
</evidence>
<feature type="domain" description="Large ribosomal subunit protein bL25 L25" evidence="6">
    <location>
        <begin position="8"/>
        <end position="92"/>
    </location>
</feature>
<accession>A0A381SKA6</accession>
<evidence type="ECO:0000259" key="7">
    <source>
        <dbReference type="Pfam" id="PF14693"/>
    </source>
</evidence>
<evidence type="ECO:0000256" key="5">
    <source>
        <dbReference type="SAM" id="MobiDB-lite"/>
    </source>
</evidence>
<feature type="region of interest" description="Disordered" evidence="5">
    <location>
        <begin position="189"/>
        <end position="235"/>
    </location>
</feature>
<keyword evidence="2" id="KW-0694">RNA-binding</keyword>
<dbReference type="PANTHER" id="PTHR33284">
    <property type="entry name" value="RIBOSOMAL PROTEIN L25/GLN-TRNA SYNTHETASE, ANTI-CODON-BINDING DOMAIN-CONTAINING PROTEIN"/>
    <property type="match status" value="1"/>
</dbReference>
<feature type="domain" description="Large ribosomal subunit protein bL25 beta" evidence="7">
    <location>
        <begin position="101"/>
        <end position="182"/>
    </location>
</feature>
<dbReference type="Gene3D" id="2.40.240.10">
    <property type="entry name" value="Ribosomal Protein L25, Chain P"/>
    <property type="match status" value="1"/>
</dbReference>
<protein>
    <submittedName>
        <fullName evidence="8">Uncharacterized protein</fullName>
    </submittedName>
</protein>
<feature type="compositionally biased region" description="Basic and acidic residues" evidence="5">
    <location>
        <begin position="215"/>
        <end position="235"/>
    </location>
</feature>
<reference evidence="8" key="1">
    <citation type="submission" date="2018-05" db="EMBL/GenBank/DDBJ databases">
        <authorList>
            <person name="Lanie J.A."/>
            <person name="Ng W.-L."/>
            <person name="Kazmierczak K.M."/>
            <person name="Andrzejewski T.M."/>
            <person name="Davidsen T.M."/>
            <person name="Wayne K.J."/>
            <person name="Tettelin H."/>
            <person name="Glass J.I."/>
            <person name="Rusch D."/>
            <person name="Podicherti R."/>
            <person name="Tsui H.-C.T."/>
            <person name="Winkler M.E."/>
        </authorList>
    </citation>
    <scope>NUCLEOTIDE SEQUENCE</scope>
</reference>
<dbReference type="Gene3D" id="2.170.120.20">
    <property type="entry name" value="Ribosomal protein L25, beta domain"/>
    <property type="match status" value="1"/>
</dbReference>
<dbReference type="InterPro" id="IPR037121">
    <property type="entry name" value="Ribosomal_bL25_C"/>
</dbReference>
<dbReference type="InterPro" id="IPR001021">
    <property type="entry name" value="Ribosomal_bL25_long"/>
</dbReference>